<feature type="domain" description="Pepco" evidence="1">
    <location>
        <begin position="7"/>
        <end position="106"/>
    </location>
</feature>
<reference evidence="2" key="1">
    <citation type="submission" date="2020-01" db="EMBL/GenBank/DDBJ databases">
        <authorList>
            <person name="Meier V. D."/>
            <person name="Meier V D."/>
        </authorList>
    </citation>
    <scope>NUCLEOTIDE SEQUENCE</scope>
    <source>
        <strain evidence="2">HLG_WM_MAG_09</strain>
    </source>
</reference>
<dbReference type="InterPro" id="IPR056947">
    <property type="entry name" value="Pepco_dom"/>
</dbReference>
<protein>
    <recommendedName>
        <fullName evidence="1">Pepco domain-containing protein</fullName>
    </recommendedName>
</protein>
<accession>A0A6S6SAW0</accession>
<sequence length="110" mass="11586">MGTLPVIIEDTAATTTDTGYNPNRGTTLTRGSGISSKVKELSTEALSDSLQSIHENLNEIFGSIKEVGDFELQEVKLTLDVTAEGGFALIGSAQVGMKGGITLSFKPPNR</sequence>
<gene>
    <name evidence="2" type="ORF">HELGO_WM71094</name>
</gene>
<proteinExistence type="predicted"/>
<evidence type="ECO:0000313" key="2">
    <source>
        <dbReference type="EMBL" id="CAA6801739.1"/>
    </source>
</evidence>
<dbReference type="AlphaFoldDB" id="A0A6S6SAW0"/>
<evidence type="ECO:0000259" key="1">
    <source>
        <dbReference type="Pfam" id="PF24393"/>
    </source>
</evidence>
<dbReference type="Pfam" id="PF24393">
    <property type="entry name" value="Pepco"/>
    <property type="match status" value="1"/>
</dbReference>
<organism evidence="2">
    <name type="scientific">uncultured Thiotrichaceae bacterium</name>
    <dbReference type="NCBI Taxonomy" id="298394"/>
    <lineage>
        <taxon>Bacteria</taxon>
        <taxon>Pseudomonadati</taxon>
        <taxon>Pseudomonadota</taxon>
        <taxon>Gammaproteobacteria</taxon>
        <taxon>Thiotrichales</taxon>
        <taxon>Thiotrichaceae</taxon>
        <taxon>environmental samples</taxon>
    </lineage>
</organism>
<dbReference type="EMBL" id="CACVAT010000036">
    <property type="protein sequence ID" value="CAA6801739.1"/>
    <property type="molecule type" value="Genomic_DNA"/>
</dbReference>
<name>A0A6S6SAW0_9GAMM</name>